<dbReference type="InterPro" id="IPR029058">
    <property type="entry name" value="AB_hydrolase_fold"/>
</dbReference>
<dbReference type="SUPFAM" id="SSF53474">
    <property type="entry name" value="alpha/beta-Hydrolases"/>
    <property type="match status" value="1"/>
</dbReference>
<evidence type="ECO:0000313" key="2">
    <source>
        <dbReference type="EMBL" id="XDQ49861.1"/>
    </source>
</evidence>
<name>A0AB39R555_9ACTN</name>
<accession>A0AB39R555</accession>
<organism evidence="2">
    <name type="scientific">Streptomyces sp. R39</name>
    <dbReference type="NCBI Taxonomy" id="3238631"/>
    <lineage>
        <taxon>Bacteria</taxon>
        <taxon>Bacillati</taxon>
        <taxon>Actinomycetota</taxon>
        <taxon>Actinomycetes</taxon>
        <taxon>Kitasatosporales</taxon>
        <taxon>Streptomycetaceae</taxon>
        <taxon>Streptomyces</taxon>
    </lineage>
</organism>
<sequence>MPSSRIGGAARAATSTDLCGPPRGARPNGPTRGLFNVVDVNAHAKGGHFGHYENPEAYVGDVRETFRKVR</sequence>
<proteinExistence type="predicted"/>
<evidence type="ECO:0000256" key="1">
    <source>
        <dbReference type="SAM" id="MobiDB-lite"/>
    </source>
</evidence>
<reference evidence="2" key="1">
    <citation type="submission" date="2024-07" db="EMBL/GenBank/DDBJ databases">
        <authorList>
            <person name="Yu S.T."/>
        </authorList>
    </citation>
    <scope>NUCLEOTIDE SEQUENCE</scope>
    <source>
        <strain evidence="2">R39</strain>
    </source>
</reference>
<gene>
    <name evidence="2" type="ORF">AB5J52_21475</name>
</gene>
<feature type="region of interest" description="Disordered" evidence="1">
    <location>
        <begin position="1"/>
        <end position="31"/>
    </location>
</feature>
<protein>
    <recommendedName>
        <fullName evidence="3">Epoxide hydrolase</fullName>
    </recommendedName>
</protein>
<dbReference type="EMBL" id="CP163441">
    <property type="protein sequence ID" value="XDQ49861.1"/>
    <property type="molecule type" value="Genomic_DNA"/>
</dbReference>
<dbReference type="RefSeq" id="WP_369228391.1">
    <property type="nucleotide sequence ID" value="NZ_CP163441.1"/>
</dbReference>
<dbReference type="AlphaFoldDB" id="A0AB39R555"/>
<dbReference type="Gene3D" id="3.40.50.1820">
    <property type="entry name" value="alpha/beta hydrolase"/>
    <property type="match status" value="1"/>
</dbReference>
<evidence type="ECO:0008006" key="3">
    <source>
        <dbReference type="Google" id="ProtNLM"/>
    </source>
</evidence>